<feature type="compositionally biased region" description="Low complexity" evidence="5">
    <location>
        <begin position="79"/>
        <end position="96"/>
    </location>
</feature>
<gene>
    <name evidence="7" type="ORF">OSTQU699_LOCUS1394</name>
</gene>
<dbReference type="PRINTS" id="PR01011">
    <property type="entry name" value="GLUTPROXDASE"/>
</dbReference>
<dbReference type="InterPro" id="IPR000889">
    <property type="entry name" value="Glutathione_peroxidase"/>
</dbReference>
<dbReference type="PROSITE" id="PS00763">
    <property type="entry name" value="GLUTATHIONE_PEROXID_2"/>
    <property type="match status" value="1"/>
</dbReference>
<keyword evidence="6" id="KW-0472">Membrane</keyword>
<dbReference type="EMBL" id="CAJHUC010000426">
    <property type="protein sequence ID" value="CAD7696033.1"/>
    <property type="molecule type" value="Genomic_DNA"/>
</dbReference>
<comment type="caution">
    <text evidence="7">The sequence shown here is derived from an EMBL/GenBank/DDBJ whole genome shotgun (WGS) entry which is preliminary data.</text>
</comment>
<evidence type="ECO:0000256" key="1">
    <source>
        <dbReference type="ARBA" id="ARBA00006926"/>
    </source>
</evidence>
<keyword evidence="6" id="KW-1133">Transmembrane helix</keyword>
<dbReference type="PROSITE" id="PS51355">
    <property type="entry name" value="GLUTATHIONE_PEROXID_3"/>
    <property type="match status" value="1"/>
</dbReference>
<dbReference type="Pfam" id="PF00255">
    <property type="entry name" value="GSHPx"/>
    <property type="match status" value="1"/>
</dbReference>
<proteinExistence type="inferred from homology"/>
<dbReference type="SUPFAM" id="SSF52833">
    <property type="entry name" value="Thioredoxin-like"/>
    <property type="match status" value="1"/>
</dbReference>
<dbReference type="InterPro" id="IPR029760">
    <property type="entry name" value="GPX_CS"/>
</dbReference>
<dbReference type="PANTHER" id="PTHR11592">
    <property type="entry name" value="GLUTATHIONE PEROXIDASE"/>
    <property type="match status" value="1"/>
</dbReference>
<feature type="region of interest" description="Disordered" evidence="5">
    <location>
        <begin position="71"/>
        <end position="117"/>
    </location>
</feature>
<keyword evidence="8" id="KW-1185">Reference proteome</keyword>
<feature type="region of interest" description="Disordered" evidence="5">
    <location>
        <begin position="1"/>
        <end position="31"/>
    </location>
</feature>
<dbReference type="OrthoDB" id="446890at2759"/>
<dbReference type="PANTHER" id="PTHR11592:SF132">
    <property type="entry name" value="GLUTATHIONE PEROXIDASE 7, CHLOROPLASTIC-RELATED"/>
    <property type="match status" value="1"/>
</dbReference>
<reference evidence="7" key="1">
    <citation type="submission" date="2020-12" db="EMBL/GenBank/DDBJ databases">
        <authorList>
            <person name="Iha C."/>
        </authorList>
    </citation>
    <scope>NUCLEOTIDE SEQUENCE</scope>
</reference>
<keyword evidence="3 4" id="KW-0560">Oxidoreductase</keyword>
<keyword evidence="6" id="KW-0812">Transmembrane</keyword>
<dbReference type="GO" id="GO:0004601">
    <property type="term" value="F:peroxidase activity"/>
    <property type="evidence" value="ECO:0007669"/>
    <property type="project" value="UniProtKB-KW"/>
</dbReference>
<dbReference type="AlphaFoldDB" id="A0A8S1IRF9"/>
<evidence type="ECO:0000256" key="6">
    <source>
        <dbReference type="SAM" id="Phobius"/>
    </source>
</evidence>
<evidence type="ECO:0000256" key="5">
    <source>
        <dbReference type="SAM" id="MobiDB-lite"/>
    </source>
</evidence>
<evidence type="ECO:0000313" key="8">
    <source>
        <dbReference type="Proteomes" id="UP000708148"/>
    </source>
</evidence>
<accession>A0A8S1IRF9</accession>
<evidence type="ECO:0000256" key="4">
    <source>
        <dbReference type="RuleBase" id="RU000499"/>
    </source>
</evidence>
<dbReference type="CDD" id="cd00340">
    <property type="entry name" value="GSH_Peroxidase"/>
    <property type="match status" value="1"/>
</dbReference>
<evidence type="ECO:0000313" key="7">
    <source>
        <dbReference type="EMBL" id="CAD7696033.1"/>
    </source>
</evidence>
<evidence type="ECO:0000256" key="2">
    <source>
        <dbReference type="ARBA" id="ARBA00022559"/>
    </source>
</evidence>
<name>A0A8S1IRF9_9CHLO</name>
<dbReference type="Gene3D" id="3.40.30.10">
    <property type="entry name" value="Glutaredoxin"/>
    <property type="match status" value="1"/>
</dbReference>
<dbReference type="Proteomes" id="UP000708148">
    <property type="component" value="Unassembled WGS sequence"/>
</dbReference>
<keyword evidence="2 4" id="KW-0575">Peroxidase</keyword>
<dbReference type="GO" id="GO:0006979">
    <property type="term" value="P:response to oxidative stress"/>
    <property type="evidence" value="ECO:0007669"/>
    <property type="project" value="InterPro"/>
</dbReference>
<comment type="similarity">
    <text evidence="1 4">Belongs to the glutathione peroxidase family.</text>
</comment>
<feature type="transmembrane region" description="Helical" evidence="6">
    <location>
        <begin position="41"/>
        <end position="62"/>
    </location>
</feature>
<evidence type="ECO:0000256" key="3">
    <source>
        <dbReference type="ARBA" id="ARBA00023002"/>
    </source>
</evidence>
<sequence>MSQVHVPHSAPSTRRGPMLHSARGPLLPISNRAPKPKQTGCGCYLTAFLLLAGCAGLLYAVFSPSQPAPIPTIQDGIKPPLQQQQQPVQPAPTRATGGRGGGQAPRQRPGGEGVDADATDGFQEAELEAIKSRAEDIAQAMQVKDLQDQALKRNEEEPETVQALQTEGLDSAKPPPDGSGAVGLWALNAADINGTVVPLAQFAAEATVVVNVASHCGYTETNYRGLQKLYEAYHDRGFQVLAFPCNQFMSQEPGTNEEIRRFALEEYNVTFPMFAKVDVNGPDAHPVYKFLKQHLPKAQGGGGGEPSDFDLRWNFQKFLVDGGGYPVKLYQEAFVEAPLEAEILKLLEPRPSPS</sequence>
<dbReference type="InterPro" id="IPR036249">
    <property type="entry name" value="Thioredoxin-like_sf"/>
</dbReference>
<protein>
    <recommendedName>
        <fullName evidence="4">Glutathione peroxidase</fullName>
    </recommendedName>
</protein>
<organism evidence="7 8">
    <name type="scientific">Ostreobium quekettii</name>
    <dbReference type="NCBI Taxonomy" id="121088"/>
    <lineage>
        <taxon>Eukaryota</taxon>
        <taxon>Viridiplantae</taxon>
        <taxon>Chlorophyta</taxon>
        <taxon>core chlorophytes</taxon>
        <taxon>Ulvophyceae</taxon>
        <taxon>TCBD clade</taxon>
        <taxon>Bryopsidales</taxon>
        <taxon>Ostreobineae</taxon>
        <taxon>Ostreobiaceae</taxon>
        <taxon>Ostreobium</taxon>
    </lineage>
</organism>
<feature type="region of interest" description="Disordered" evidence="5">
    <location>
        <begin position="151"/>
        <end position="177"/>
    </location>
</feature>